<evidence type="ECO:0000259" key="8">
    <source>
        <dbReference type="Pfam" id="PF08335"/>
    </source>
</evidence>
<dbReference type="GO" id="GO:0005829">
    <property type="term" value="C:cytosol"/>
    <property type="evidence" value="ECO:0007669"/>
    <property type="project" value="TreeGrafter"/>
</dbReference>
<dbReference type="InterPro" id="IPR023057">
    <property type="entry name" value="GlnE"/>
</dbReference>
<feature type="domain" description="PII-uridylyltransferase/Glutamine-synthetase adenylyltransferase" evidence="8">
    <location>
        <begin position="845"/>
        <end position="963"/>
    </location>
</feature>
<keyword evidence="4" id="KW-0067">ATP-binding</keyword>
<dbReference type="PANTHER" id="PTHR30621:SF0">
    <property type="entry name" value="BIFUNCTIONAL GLUTAMINE SYNTHETASE ADENYLYLTRANSFERASE_ADENYLYL-REMOVING ENZYME"/>
    <property type="match status" value="1"/>
</dbReference>
<evidence type="ECO:0000313" key="13">
    <source>
        <dbReference type="EMBL" id="CAB5015384.1"/>
    </source>
</evidence>
<keyword evidence="2" id="KW-0548">Nucleotidyltransferase</keyword>
<dbReference type="GO" id="GO:0000820">
    <property type="term" value="P:regulation of glutamine family amino acid metabolic process"/>
    <property type="evidence" value="ECO:0007669"/>
    <property type="project" value="TreeGrafter"/>
</dbReference>
<reference evidence="11" key="1">
    <citation type="submission" date="2020-05" db="EMBL/GenBank/DDBJ databases">
        <authorList>
            <person name="Chiriac C."/>
            <person name="Salcher M."/>
            <person name="Ghai R."/>
            <person name="Kavagutti S V."/>
        </authorList>
    </citation>
    <scope>NUCLEOTIDE SEQUENCE</scope>
</reference>
<dbReference type="InterPro" id="IPR043519">
    <property type="entry name" value="NT_sf"/>
</dbReference>
<dbReference type="Gene3D" id="3.30.460.10">
    <property type="entry name" value="Beta Polymerase, domain 2"/>
    <property type="match status" value="2"/>
</dbReference>
<dbReference type="SUPFAM" id="SSF81301">
    <property type="entry name" value="Nucleotidyltransferase"/>
    <property type="match status" value="2"/>
</dbReference>
<keyword evidence="6" id="KW-0511">Multifunctional enzyme</keyword>
<evidence type="ECO:0000256" key="6">
    <source>
        <dbReference type="ARBA" id="ARBA00023268"/>
    </source>
</evidence>
<dbReference type="GO" id="GO:0008882">
    <property type="term" value="F:[glutamate-ammonia-ligase] adenylyltransferase activity"/>
    <property type="evidence" value="ECO:0007669"/>
    <property type="project" value="InterPro"/>
</dbReference>
<dbReference type="EMBL" id="CAESAD010000005">
    <property type="protein sequence ID" value="CAB4340179.1"/>
    <property type="molecule type" value="Genomic_DNA"/>
</dbReference>
<evidence type="ECO:0000256" key="5">
    <source>
        <dbReference type="ARBA" id="ARBA00022842"/>
    </source>
</evidence>
<name>A0A6J6QS29_9ZZZZ</name>
<evidence type="ECO:0000256" key="3">
    <source>
        <dbReference type="ARBA" id="ARBA00022741"/>
    </source>
</evidence>
<feature type="domain" description="Glutamate-ammonia ligase adenylyltransferase repeated" evidence="7">
    <location>
        <begin position="575"/>
        <end position="803"/>
    </location>
</feature>
<feature type="domain" description="Glutamate-ammonia ligase adenylyltransferase repeated" evidence="7">
    <location>
        <begin position="79"/>
        <end position="308"/>
    </location>
</feature>
<protein>
    <submittedName>
        <fullName evidence="11">Unannotated protein</fullName>
    </submittedName>
</protein>
<evidence type="ECO:0000313" key="9">
    <source>
        <dbReference type="EMBL" id="CAB4338773.1"/>
    </source>
</evidence>
<dbReference type="InterPro" id="IPR013546">
    <property type="entry name" value="PII_UdlTrfase/GS_AdlTrfase"/>
</dbReference>
<dbReference type="SUPFAM" id="SSF81593">
    <property type="entry name" value="Nucleotidyltransferase substrate binding subunit/domain"/>
    <property type="match status" value="2"/>
</dbReference>
<keyword evidence="3" id="KW-0547">Nucleotide-binding</keyword>
<dbReference type="EMBL" id="CAESAI010000016">
    <property type="protein sequence ID" value="CAB4338773.1"/>
    <property type="molecule type" value="Genomic_DNA"/>
</dbReference>
<evidence type="ECO:0000259" key="7">
    <source>
        <dbReference type="Pfam" id="PF03710"/>
    </source>
</evidence>
<dbReference type="PANTHER" id="PTHR30621">
    <property type="entry name" value="GLUTAMINE SYNTHETASE ADENYLYLTRANSFERASE"/>
    <property type="match status" value="1"/>
</dbReference>
<accession>A0A6J6QS29</accession>
<organism evidence="11">
    <name type="scientific">freshwater metagenome</name>
    <dbReference type="NCBI Taxonomy" id="449393"/>
    <lineage>
        <taxon>unclassified sequences</taxon>
        <taxon>metagenomes</taxon>
        <taxon>ecological metagenomes</taxon>
    </lineage>
</organism>
<dbReference type="GO" id="GO:0005524">
    <property type="term" value="F:ATP binding"/>
    <property type="evidence" value="ECO:0007669"/>
    <property type="project" value="UniProtKB-KW"/>
</dbReference>
<proteinExistence type="inferred from homology"/>
<keyword evidence="1" id="KW-0808">Transferase</keyword>
<dbReference type="EMBL" id="CAFBPK010000006">
    <property type="protein sequence ID" value="CAB5015384.1"/>
    <property type="molecule type" value="Genomic_DNA"/>
</dbReference>
<dbReference type="EMBL" id="CAEZYC010000051">
    <property type="protein sequence ID" value="CAB4711748.1"/>
    <property type="molecule type" value="Genomic_DNA"/>
</dbReference>
<gene>
    <name evidence="11" type="ORF">UFOPK2648_00932</name>
    <name evidence="12" type="ORF">UFOPK3037_01439</name>
    <name evidence="9" type="ORF">UFOPK3406_00806</name>
    <name evidence="10" type="ORF">UFOPK3925_00914</name>
    <name evidence="13" type="ORF">UFOPK4097_00577</name>
</gene>
<evidence type="ECO:0000256" key="4">
    <source>
        <dbReference type="ARBA" id="ARBA00022840"/>
    </source>
</evidence>
<evidence type="ECO:0000313" key="12">
    <source>
        <dbReference type="EMBL" id="CAB4812927.1"/>
    </source>
</evidence>
<dbReference type="CDD" id="cd05401">
    <property type="entry name" value="NT_GlnE_GlnD_like"/>
    <property type="match status" value="2"/>
</dbReference>
<dbReference type="EMBL" id="CAFAAO010000024">
    <property type="protein sequence ID" value="CAB4812927.1"/>
    <property type="molecule type" value="Genomic_DNA"/>
</dbReference>
<dbReference type="HAMAP" id="MF_00802">
    <property type="entry name" value="GlnE"/>
    <property type="match status" value="1"/>
</dbReference>
<evidence type="ECO:0000256" key="2">
    <source>
        <dbReference type="ARBA" id="ARBA00022695"/>
    </source>
</evidence>
<dbReference type="Pfam" id="PF08335">
    <property type="entry name" value="GlnD_UR_UTase"/>
    <property type="match status" value="2"/>
</dbReference>
<evidence type="ECO:0000313" key="10">
    <source>
        <dbReference type="EMBL" id="CAB4340179.1"/>
    </source>
</evidence>
<dbReference type="NCBIfam" id="NF010707">
    <property type="entry name" value="PRK14109.1"/>
    <property type="match status" value="1"/>
</dbReference>
<dbReference type="InterPro" id="IPR005190">
    <property type="entry name" value="GlnE_rpt_dom"/>
</dbReference>
<sequence length="975" mass="106841">MTSSRGSTQLARLARMGFADTNSCQAVLETCPVLDSKLEFIKDSADPDGALVSLEAIVNSGSVDFQSWSDADWNVLACLTGASTALATHLEQNTSHIGYVLAAENVPTASQMQKDLIRSVTGLDWDNALTELRLGYRRQVCAIAAVDLVRGNESVQILPGIAQALSDLADAVVASALVIAREHTKDQELVKLSVIAMGKCGARELNYVSDVDVMFVVEPAGSATEAQAISVGTELAKAIIQACSAATPQGTIWDVDAALRPEGKSGALVRTLASYLDYYDRWAQTWEYQALLKARSMAGDSELGNRFVAAVSPLIWQASSRPNFVGDVQAMRERVTDLLPAKEADRELKLGRGGLRDVEFAVQLLQMVHGRSDEMVRNPNTLLALEQLATWGYVGREDAAALDAAYRFLRTLEHRIQVHRMRRTHIMPTEEIAQRRLGRSMGFALDPIDELVKEWKKQAREVRRIHEKLFYRPLLQAVARLDSSDAKLSSEDAVSRLKALGYADPDGALRHLESLTSGVTRRAVIQRALLPVMLDWFASTPDPDAGLFGFRRVSEALGTTPWYLRLLRDESATAQRLAIILGSSRYATDLLLRSPDAVNLLADEESLQPRTASELMEEAQATAARYDNASDAVLALRAMRRRELFRVSAADVLGLIDIEAVGNSLTAITTATISGTVSALIAQTPNAPKFALIAMGRYGGGELSYGSDADVMFVYGDTKDPEQSAQLAHGIANELRTLLMTSSTDPELAIDADLRPEGKSGPLVRSLSSFAAYYQNWSSGWEVQALLRAKFIAGDAELGNQFTALIDPIRFKPDGLPELELREIRRLKARMESERLPRGVDPSLHTKLGPGGLSDVEWLVQILQLEHGYQNPEIAITETMSALRGEAKAELVSQADLVVLESAWKLVMRVRNATMLVRGRANDMVPTDLVELARVAHLLGYGVRGGQQLTDEYRKATRRARAVIKREFYGELETS</sequence>
<keyword evidence="5" id="KW-0460">Magnesium</keyword>
<evidence type="ECO:0000256" key="1">
    <source>
        <dbReference type="ARBA" id="ARBA00022679"/>
    </source>
</evidence>
<dbReference type="Pfam" id="PF03710">
    <property type="entry name" value="GlnE"/>
    <property type="match status" value="2"/>
</dbReference>
<dbReference type="AlphaFoldDB" id="A0A6J6QS29"/>
<feature type="domain" description="PII-uridylyltransferase/Glutamine-synthetase adenylyltransferase" evidence="8">
    <location>
        <begin position="330"/>
        <end position="470"/>
    </location>
</feature>
<dbReference type="Gene3D" id="1.20.120.330">
    <property type="entry name" value="Nucleotidyltransferases domain 2"/>
    <property type="match status" value="2"/>
</dbReference>
<evidence type="ECO:0000313" key="11">
    <source>
        <dbReference type="EMBL" id="CAB4711748.1"/>
    </source>
</evidence>